<reference evidence="8" key="1">
    <citation type="submission" date="2022-01" db="EMBL/GenBank/DDBJ databases">
        <authorList>
            <person name="King R."/>
        </authorList>
    </citation>
    <scope>NUCLEOTIDE SEQUENCE</scope>
</reference>
<evidence type="ECO:0000313" key="8">
    <source>
        <dbReference type="EMBL" id="CAG9811688.1"/>
    </source>
</evidence>
<keyword evidence="9" id="KW-1185">Reference proteome</keyword>
<dbReference type="CDD" id="cd00190">
    <property type="entry name" value="Tryp_SPc"/>
    <property type="match status" value="1"/>
</dbReference>
<dbReference type="Pfam" id="PF00089">
    <property type="entry name" value="Trypsin"/>
    <property type="match status" value="1"/>
</dbReference>
<dbReference type="InterPro" id="IPR043504">
    <property type="entry name" value="Peptidase_S1_PA_chymotrypsin"/>
</dbReference>
<comment type="similarity">
    <text evidence="5">Belongs to the peptidase S1 family. CLIP subfamily.</text>
</comment>
<organism evidence="8 9">
    <name type="scientific">Chironomus riparius</name>
    <dbReference type="NCBI Taxonomy" id="315576"/>
    <lineage>
        <taxon>Eukaryota</taxon>
        <taxon>Metazoa</taxon>
        <taxon>Ecdysozoa</taxon>
        <taxon>Arthropoda</taxon>
        <taxon>Hexapoda</taxon>
        <taxon>Insecta</taxon>
        <taxon>Pterygota</taxon>
        <taxon>Neoptera</taxon>
        <taxon>Endopterygota</taxon>
        <taxon>Diptera</taxon>
        <taxon>Nematocera</taxon>
        <taxon>Chironomoidea</taxon>
        <taxon>Chironomidae</taxon>
        <taxon>Chironominae</taxon>
        <taxon>Chironomus</taxon>
    </lineage>
</organism>
<evidence type="ECO:0000256" key="3">
    <source>
        <dbReference type="ARBA" id="ARBA00022825"/>
    </source>
</evidence>
<dbReference type="InterPro" id="IPR009003">
    <property type="entry name" value="Peptidase_S1_PA"/>
</dbReference>
<dbReference type="PRINTS" id="PR00722">
    <property type="entry name" value="CHYMOTRYPSIN"/>
</dbReference>
<evidence type="ECO:0000256" key="1">
    <source>
        <dbReference type="ARBA" id="ARBA00022670"/>
    </source>
</evidence>
<dbReference type="SUPFAM" id="SSF50494">
    <property type="entry name" value="Trypsin-like serine proteases"/>
    <property type="match status" value="1"/>
</dbReference>
<keyword evidence="1" id="KW-0645">Protease</keyword>
<evidence type="ECO:0000259" key="7">
    <source>
        <dbReference type="PROSITE" id="PS50240"/>
    </source>
</evidence>
<feature type="domain" description="Peptidase S1" evidence="7">
    <location>
        <begin position="57"/>
        <end position="296"/>
    </location>
</feature>
<sequence length="303" mass="32355">MKFVVLALLIVSALAEDINYDPIDSSSAVRRSELPGFWDGKDFPRILSASFARSPRIVGGTPVNPAHSANYIALLNVNFPFGIALCGGSILTNRAILTAAHCIHESTHTLLIVGVHNRHVIEPSQQRRTILPLRYVNHPLFNARTLNSNIAILHIDSPLTMTLQVGVVRLPPEGSPELFANENARSLGWGRVNNTGPTSSILMQAFNTVITNALCAPSFAPGIVSDTTLCVSTSATGGQGACHADEGGVLDIQRLPGNPMQIGITSFFAPAGCVTGLPIGYTRITNFRGWITQNTVPPNPPLP</sequence>
<accession>A0A9N9S9S7</accession>
<dbReference type="GO" id="GO:0006508">
    <property type="term" value="P:proteolysis"/>
    <property type="evidence" value="ECO:0007669"/>
    <property type="project" value="UniProtKB-KW"/>
</dbReference>
<feature type="signal peptide" evidence="6">
    <location>
        <begin position="1"/>
        <end position="15"/>
    </location>
</feature>
<evidence type="ECO:0000256" key="4">
    <source>
        <dbReference type="ARBA" id="ARBA00023157"/>
    </source>
</evidence>
<dbReference type="InterPro" id="IPR018114">
    <property type="entry name" value="TRYPSIN_HIS"/>
</dbReference>
<evidence type="ECO:0000256" key="5">
    <source>
        <dbReference type="ARBA" id="ARBA00024195"/>
    </source>
</evidence>
<dbReference type="PANTHER" id="PTHR24276">
    <property type="entry name" value="POLYSERASE-RELATED"/>
    <property type="match status" value="1"/>
</dbReference>
<keyword evidence="3" id="KW-0720">Serine protease</keyword>
<dbReference type="InterPro" id="IPR001254">
    <property type="entry name" value="Trypsin_dom"/>
</dbReference>
<dbReference type="PANTHER" id="PTHR24276:SF98">
    <property type="entry name" value="FI18310P1-RELATED"/>
    <property type="match status" value="1"/>
</dbReference>
<dbReference type="OrthoDB" id="5565075at2759"/>
<keyword evidence="4" id="KW-1015">Disulfide bond</keyword>
<evidence type="ECO:0000256" key="6">
    <source>
        <dbReference type="SAM" id="SignalP"/>
    </source>
</evidence>
<dbReference type="Proteomes" id="UP001153620">
    <property type="component" value="Chromosome 4"/>
</dbReference>
<dbReference type="GO" id="GO:0004252">
    <property type="term" value="F:serine-type endopeptidase activity"/>
    <property type="evidence" value="ECO:0007669"/>
    <property type="project" value="InterPro"/>
</dbReference>
<protein>
    <recommendedName>
        <fullName evidence="7">Peptidase S1 domain-containing protein</fullName>
    </recommendedName>
</protein>
<dbReference type="SMART" id="SM00020">
    <property type="entry name" value="Tryp_SPc"/>
    <property type="match status" value="1"/>
</dbReference>
<dbReference type="AlphaFoldDB" id="A0A9N9S9S7"/>
<proteinExistence type="inferred from homology"/>
<reference evidence="8" key="2">
    <citation type="submission" date="2022-10" db="EMBL/GenBank/DDBJ databases">
        <authorList>
            <consortium name="ENA_rothamsted_submissions"/>
            <consortium name="culmorum"/>
            <person name="King R."/>
        </authorList>
    </citation>
    <scope>NUCLEOTIDE SEQUENCE</scope>
</reference>
<keyword evidence="2" id="KW-0378">Hydrolase</keyword>
<keyword evidence="6" id="KW-0732">Signal</keyword>
<dbReference type="PROSITE" id="PS50240">
    <property type="entry name" value="TRYPSIN_DOM"/>
    <property type="match status" value="1"/>
</dbReference>
<dbReference type="InterPro" id="IPR050430">
    <property type="entry name" value="Peptidase_S1"/>
</dbReference>
<gene>
    <name evidence="8" type="ORF">CHIRRI_LOCUS14495</name>
</gene>
<name>A0A9N9S9S7_9DIPT</name>
<evidence type="ECO:0000313" key="9">
    <source>
        <dbReference type="Proteomes" id="UP001153620"/>
    </source>
</evidence>
<dbReference type="EMBL" id="OU895880">
    <property type="protein sequence ID" value="CAG9811688.1"/>
    <property type="molecule type" value="Genomic_DNA"/>
</dbReference>
<dbReference type="FunFam" id="2.40.10.10:FF:000068">
    <property type="entry name" value="transmembrane protease serine 2"/>
    <property type="match status" value="1"/>
</dbReference>
<dbReference type="InterPro" id="IPR001314">
    <property type="entry name" value="Peptidase_S1A"/>
</dbReference>
<dbReference type="Gene3D" id="2.40.10.10">
    <property type="entry name" value="Trypsin-like serine proteases"/>
    <property type="match status" value="1"/>
</dbReference>
<dbReference type="PROSITE" id="PS00134">
    <property type="entry name" value="TRYPSIN_HIS"/>
    <property type="match status" value="1"/>
</dbReference>
<evidence type="ECO:0000256" key="2">
    <source>
        <dbReference type="ARBA" id="ARBA00022801"/>
    </source>
</evidence>
<feature type="chain" id="PRO_5040460549" description="Peptidase S1 domain-containing protein" evidence="6">
    <location>
        <begin position="16"/>
        <end position="303"/>
    </location>
</feature>